<keyword evidence="1" id="KW-0418">Kinase</keyword>
<dbReference type="GO" id="GO:0000155">
    <property type="term" value="F:phosphorelay sensor kinase activity"/>
    <property type="evidence" value="ECO:0007669"/>
    <property type="project" value="InterPro"/>
</dbReference>
<evidence type="ECO:0000313" key="2">
    <source>
        <dbReference type="Proteomes" id="UP000189670"/>
    </source>
</evidence>
<comment type="caution">
    <text evidence="1">The sequence shown here is derived from an EMBL/GenBank/DDBJ whole genome shotgun (WGS) entry which is preliminary data.</text>
</comment>
<dbReference type="InterPro" id="IPR036097">
    <property type="entry name" value="HisK_dim/P_sf"/>
</dbReference>
<name>A0A1V1PEU0_9BACT</name>
<reference evidence="2" key="1">
    <citation type="submission" date="2012-11" db="EMBL/GenBank/DDBJ databases">
        <authorList>
            <person name="Lucero-Rivera Y.E."/>
            <person name="Tovar-Ramirez D."/>
        </authorList>
    </citation>
    <scope>NUCLEOTIDE SEQUENCE [LARGE SCALE GENOMIC DNA]</scope>
    <source>
        <strain evidence="2">Araruama</strain>
    </source>
</reference>
<protein>
    <submittedName>
        <fullName evidence="1">Histidine kinase A domain-containing protein</fullName>
    </submittedName>
</protein>
<gene>
    <name evidence="1" type="ORF">OMM_00990</name>
</gene>
<dbReference type="AlphaFoldDB" id="A0A1V1PEU0"/>
<dbReference type="Proteomes" id="UP000189670">
    <property type="component" value="Unassembled WGS sequence"/>
</dbReference>
<evidence type="ECO:0000313" key="1">
    <source>
        <dbReference type="EMBL" id="ETR73387.1"/>
    </source>
</evidence>
<dbReference type="EMBL" id="ATBP01000064">
    <property type="protein sequence ID" value="ETR73387.1"/>
    <property type="molecule type" value="Genomic_DNA"/>
</dbReference>
<accession>A0A1V1PEU0</accession>
<dbReference type="SUPFAM" id="SSF47384">
    <property type="entry name" value="Homodimeric domain of signal transducing histidine kinase"/>
    <property type="match status" value="1"/>
</dbReference>
<proteinExistence type="predicted"/>
<sequence length="213" mass="24134">MKDGKNTVKINNNFKEMAFFGKITASMTHEIKNVLAIIQESSGLLEDILDMTESNDFKHKDRFISTLGRIQAQIQRGIGITSNLNCFAHSPDNESSHIDLNELIQQLNTLTSRFARLKKVELSTQGNDTPLIVQANSVQLQMHIFTAIEIILQHIENGTLILRPGIQNKQITLCLNYDLMTEDQFNFISTSAAWDDLQKKLSHMGIHILLKKN</sequence>
<dbReference type="Gene3D" id="1.10.287.130">
    <property type="match status" value="1"/>
</dbReference>
<organism evidence="1 2">
    <name type="scientific">Candidatus Magnetoglobus multicellularis str. Araruama</name>
    <dbReference type="NCBI Taxonomy" id="890399"/>
    <lineage>
        <taxon>Bacteria</taxon>
        <taxon>Pseudomonadati</taxon>
        <taxon>Thermodesulfobacteriota</taxon>
        <taxon>Desulfobacteria</taxon>
        <taxon>Desulfobacterales</taxon>
        <taxon>Desulfobacteraceae</taxon>
        <taxon>Candidatus Magnetoglobus</taxon>
    </lineage>
</organism>
<keyword evidence="1" id="KW-0808">Transferase</keyword>